<feature type="chain" id="PRO_5047255938" evidence="2">
    <location>
        <begin position="22"/>
        <end position="113"/>
    </location>
</feature>
<reference evidence="3 4" key="1">
    <citation type="submission" date="2022-11" db="EMBL/GenBank/DDBJ databases">
        <title>Spartinivicinus poritis sp. nov., isolated from scleractinian coral Porites lutea.</title>
        <authorList>
            <person name="Zhang G."/>
            <person name="Cai L."/>
            <person name="Wei Q."/>
        </authorList>
    </citation>
    <scope>NUCLEOTIDE SEQUENCE [LARGE SCALE GENOMIC DNA]</scope>
    <source>
        <strain evidence="3 4">A2-2</strain>
    </source>
</reference>
<gene>
    <name evidence="3" type="ORF">ORQ98_16960</name>
</gene>
<protein>
    <submittedName>
        <fullName evidence="3">NirD/YgiW/YdeI family stress tolerance protein</fullName>
    </submittedName>
</protein>
<sequence length="113" mass="12519">MKIMVKVITAVLVCLSVQTYAQVVSTVAGVKSHPVSDQKVIMQGYIVKQLSHETYLFKDQTGQVQVEIDIEEWPQEQPVVDKAVEIVGEVEVESNGPIGVDVEQVRLLDLAKK</sequence>
<evidence type="ECO:0000256" key="1">
    <source>
        <dbReference type="ARBA" id="ARBA00022729"/>
    </source>
</evidence>
<evidence type="ECO:0000313" key="4">
    <source>
        <dbReference type="Proteomes" id="UP001528823"/>
    </source>
</evidence>
<feature type="signal peptide" evidence="2">
    <location>
        <begin position="1"/>
        <end position="21"/>
    </location>
</feature>
<dbReference type="Pfam" id="PF04076">
    <property type="entry name" value="BOF"/>
    <property type="match status" value="1"/>
</dbReference>
<accession>A0ABT5UB90</accession>
<dbReference type="Proteomes" id="UP001528823">
    <property type="component" value="Unassembled WGS sequence"/>
</dbReference>
<dbReference type="InterPro" id="IPR005220">
    <property type="entry name" value="CarO-like"/>
</dbReference>
<dbReference type="PANTHER" id="PTHR36571:SF1">
    <property type="entry name" value="PROTEIN YGIW"/>
    <property type="match status" value="1"/>
</dbReference>
<dbReference type="InterPro" id="IPR036700">
    <property type="entry name" value="BOBF_sf"/>
</dbReference>
<dbReference type="Gene3D" id="2.40.50.200">
    <property type="entry name" value="Bacterial OB-fold"/>
    <property type="match status" value="1"/>
</dbReference>
<evidence type="ECO:0000313" key="3">
    <source>
        <dbReference type="EMBL" id="MDE1463646.1"/>
    </source>
</evidence>
<proteinExistence type="predicted"/>
<keyword evidence="4" id="KW-1185">Reference proteome</keyword>
<dbReference type="RefSeq" id="WP_274689977.1">
    <property type="nucleotide sequence ID" value="NZ_JAPMOU010000022.1"/>
</dbReference>
<evidence type="ECO:0000256" key="2">
    <source>
        <dbReference type="SAM" id="SignalP"/>
    </source>
</evidence>
<dbReference type="EMBL" id="JAPMOU010000022">
    <property type="protein sequence ID" value="MDE1463646.1"/>
    <property type="molecule type" value="Genomic_DNA"/>
</dbReference>
<dbReference type="SUPFAM" id="SSF101756">
    <property type="entry name" value="Hypothetical protein YgiW"/>
    <property type="match status" value="1"/>
</dbReference>
<keyword evidence="1 2" id="KW-0732">Signal</keyword>
<comment type="caution">
    <text evidence="3">The sequence shown here is derived from an EMBL/GenBank/DDBJ whole genome shotgun (WGS) entry which is preliminary data.</text>
</comment>
<dbReference type="PANTHER" id="PTHR36571">
    <property type="entry name" value="PROTEIN YGIW"/>
    <property type="match status" value="1"/>
</dbReference>
<dbReference type="NCBIfam" id="NF033674">
    <property type="entry name" value="stress_OB_fold"/>
    <property type="match status" value="1"/>
</dbReference>
<organism evidence="3 4">
    <name type="scientific">Spartinivicinus poritis</name>
    <dbReference type="NCBI Taxonomy" id="2994640"/>
    <lineage>
        <taxon>Bacteria</taxon>
        <taxon>Pseudomonadati</taxon>
        <taxon>Pseudomonadota</taxon>
        <taxon>Gammaproteobacteria</taxon>
        <taxon>Oceanospirillales</taxon>
        <taxon>Zooshikellaceae</taxon>
        <taxon>Spartinivicinus</taxon>
    </lineage>
</organism>
<name>A0ABT5UB90_9GAMM</name>